<evidence type="ECO:0000256" key="4">
    <source>
        <dbReference type="ARBA" id="ARBA00022833"/>
    </source>
</evidence>
<dbReference type="GO" id="GO:0046872">
    <property type="term" value="F:metal ion binding"/>
    <property type="evidence" value="ECO:0007669"/>
    <property type="project" value="UniProtKB-KW"/>
</dbReference>
<accession>A0AAW0MLQ6</accession>
<dbReference type="EMBL" id="JBBPFD010000268">
    <property type="protein sequence ID" value="KAK7879453.1"/>
    <property type="molecule type" value="Genomic_DNA"/>
</dbReference>
<dbReference type="InterPro" id="IPR035427">
    <property type="entry name" value="Tim10-like_dom_sf"/>
</dbReference>
<dbReference type="Pfam" id="PF02953">
    <property type="entry name" value="zf-Tim10_DDP"/>
    <property type="match status" value="1"/>
</dbReference>
<protein>
    <recommendedName>
        <fullName evidence="10">Tim10-like domain-containing protein</fullName>
    </recommendedName>
</protein>
<organism evidence="11 12">
    <name type="scientific">Mugilogobius chulae</name>
    <name type="common">yellowstripe goby</name>
    <dbReference type="NCBI Taxonomy" id="88201"/>
    <lineage>
        <taxon>Eukaryota</taxon>
        <taxon>Metazoa</taxon>
        <taxon>Chordata</taxon>
        <taxon>Craniata</taxon>
        <taxon>Vertebrata</taxon>
        <taxon>Euteleostomi</taxon>
        <taxon>Actinopterygii</taxon>
        <taxon>Neopterygii</taxon>
        <taxon>Teleostei</taxon>
        <taxon>Neoteleostei</taxon>
        <taxon>Acanthomorphata</taxon>
        <taxon>Gobiaria</taxon>
        <taxon>Gobiiformes</taxon>
        <taxon>Gobioidei</taxon>
        <taxon>Gobiidae</taxon>
        <taxon>Gobionellinae</taxon>
        <taxon>Mugilogobius</taxon>
    </lineage>
</organism>
<sequence length="208" mass="22991">MAVQIRAMAVQVSESDQIKQFKRVLGTYNKVTENCFMDCVKDFTTRTSNLKRSEDNHTNPTERGSLAGRHPLPSNCPTQGGASWGRSVMSSGQEEGLLAAVMSIRREGGLLARPVADDLSSVDERGREDFLWGHQVMLHEEKRGRGFGPLSSRRDIGRGRFLGARARMSSVQPTSQLAGLLASTVPIKNPERRNLRSLEIEPTSRRAA</sequence>
<evidence type="ECO:0000313" key="11">
    <source>
        <dbReference type="EMBL" id="KAK7879453.1"/>
    </source>
</evidence>
<evidence type="ECO:0000313" key="12">
    <source>
        <dbReference type="Proteomes" id="UP001460270"/>
    </source>
</evidence>
<keyword evidence="2" id="KW-0813">Transport</keyword>
<evidence type="ECO:0000256" key="1">
    <source>
        <dbReference type="ARBA" id="ARBA00004637"/>
    </source>
</evidence>
<dbReference type="SUPFAM" id="SSF144122">
    <property type="entry name" value="Tim10-like"/>
    <property type="match status" value="1"/>
</dbReference>
<evidence type="ECO:0000256" key="7">
    <source>
        <dbReference type="ARBA" id="ARBA00023128"/>
    </source>
</evidence>
<keyword evidence="8" id="KW-1015">Disulfide bond</keyword>
<dbReference type="PANTHER" id="PTHR13172">
    <property type="entry name" value="MITOCHONDRIAL IMPORT INNER MEMBRANE TRANSLOCASE SUBUNIT TIM9B"/>
    <property type="match status" value="1"/>
</dbReference>
<evidence type="ECO:0000256" key="2">
    <source>
        <dbReference type="ARBA" id="ARBA00022448"/>
    </source>
</evidence>
<dbReference type="AlphaFoldDB" id="A0AAW0MLQ6"/>
<keyword evidence="3" id="KW-0479">Metal-binding</keyword>
<keyword evidence="5" id="KW-0653">Protein transport</keyword>
<evidence type="ECO:0000256" key="8">
    <source>
        <dbReference type="ARBA" id="ARBA00023157"/>
    </source>
</evidence>
<evidence type="ECO:0000256" key="5">
    <source>
        <dbReference type="ARBA" id="ARBA00022927"/>
    </source>
</evidence>
<evidence type="ECO:0000259" key="10">
    <source>
        <dbReference type="Pfam" id="PF02953"/>
    </source>
</evidence>
<evidence type="ECO:0000256" key="6">
    <source>
        <dbReference type="ARBA" id="ARBA00023010"/>
    </source>
</evidence>
<dbReference type="InterPro" id="IPR004217">
    <property type="entry name" value="Tim10-like"/>
</dbReference>
<name>A0AAW0MLQ6_9GOBI</name>
<feature type="region of interest" description="Disordered" evidence="9">
    <location>
        <begin position="50"/>
        <end position="88"/>
    </location>
</feature>
<proteinExistence type="predicted"/>
<reference evidence="12" key="1">
    <citation type="submission" date="2024-04" db="EMBL/GenBank/DDBJ databases">
        <title>Salinicola lusitanus LLJ914,a marine bacterium isolated from the Okinawa Trough.</title>
        <authorList>
            <person name="Li J."/>
        </authorList>
    </citation>
    <scope>NUCLEOTIDE SEQUENCE [LARGE SCALE GENOMIC DNA]</scope>
</reference>
<comment type="caution">
    <text evidence="11">The sequence shown here is derived from an EMBL/GenBank/DDBJ whole genome shotgun (WGS) entry which is preliminary data.</text>
</comment>
<keyword evidence="6" id="KW-0811">Translocation</keyword>
<evidence type="ECO:0000256" key="3">
    <source>
        <dbReference type="ARBA" id="ARBA00022723"/>
    </source>
</evidence>
<evidence type="ECO:0000256" key="9">
    <source>
        <dbReference type="SAM" id="MobiDB-lite"/>
    </source>
</evidence>
<keyword evidence="12" id="KW-1185">Reference proteome</keyword>
<dbReference type="InterPro" id="IPR050673">
    <property type="entry name" value="Mito_inner_translocase_sub"/>
</dbReference>
<comment type="subcellular location">
    <subcellularLocation>
        <location evidence="1">Mitochondrion inner membrane</location>
        <topology evidence="1">Peripheral membrane protein</topology>
    </subcellularLocation>
</comment>
<dbReference type="GO" id="GO:0005743">
    <property type="term" value="C:mitochondrial inner membrane"/>
    <property type="evidence" value="ECO:0007669"/>
    <property type="project" value="UniProtKB-SubCell"/>
</dbReference>
<feature type="domain" description="Tim10-like" evidence="10">
    <location>
        <begin position="16"/>
        <end position="55"/>
    </location>
</feature>
<gene>
    <name evidence="11" type="ORF">WMY93_033841</name>
</gene>
<keyword evidence="4" id="KW-0862">Zinc</keyword>
<dbReference type="Gene3D" id="1.10.287.810">
    <property type="entry name" value="Mitochondrial import inner membrane translocase subunit tim13 like domains"/>
    <property type="match status" value="1"/>
</dbReference>
<dbReference type="GO" id="GO:0015031">
    <property type="term" value="P:protein transport"/>
    <property type="evidence" value="ECO:0007669"/>
    <property type="project" value="UniProtKB-KW"/>
</dbReference>
<keyword evidence="7" id="KW-0496">Mitochondrion</keyword>
<dbReference type="Proteomes" id="UP001460270">
    <property type="component" value="Unassembled WGS sequence"/>
</dbReference>